<evidence type="ECO:0000313" key="4">
    <source>
        <dbReference type="Proteomes" id="UP000245202"/>
    </source>
</evidence>
<dbReference type="RefSeq" id="WP_181376358.1">
    <property type="nucleotide sequence ID" value="NZ_BDQX01000011.1"/>
</dbReference>
<dbReference type="Pfam" id="PF13561">
    <property type="entry name" value="adh_short_C2"/>
    <property type="match status" value="1"/>
</dbReference>
<dbReference type="EMBL" id="BDQX01000011">
    <property type="protein sequence ID" value="GBG05608.1"/>
    <property type="molecule type" value="Genomic_DNA"/>
</dbReference>
<dbReference type="FunFam" id="3.40.50.720:FF:000084">
    <property type="entry name" value="Short-chain dehydrogenase reductase"/>
    <property type="match status" value="1"/>
</dbReference>
<dbReference type="GO" id="GO:0008206">
    <property type="term" value="P:bile acid metabolic process"/>
    <property type="evidence" value="ECO:0007669"/>
    <property type="project" value="UniProtKB-ARBA"/>
</dbReference>
<keyword evidence="4" id="KW-1185">Reference proteome</keyword>
<accession>A0A2R5EKW1</accession>
<keyword evidence="2" id="KW-0560">Oxidoreductase</keyword>
<dbReference type="InterPro" id="IPR036291">
    <property type="entry name" value="NAD(P)-bd_dom_sf"/>
</dbReference>
<comment type="caution">
    <text evidence="3">The sequence shown here is derived from an EMBL/GenBank/DDBJ whole genome shotgun (WGS) entry which is preliminary data.</text>
</comment>
<dbReference type="PRINTS" id="PR00080">
    <property type="entry name" value="SDRFAMILY"/>
</dbReference>
<evidence type="ECO:0000256" key="1">
    <source>
        <dbReference type="ARBA" id="ARBA00006484"/>
    </source>
</evidence>
<organism evidence="3 4">
    <name type="scientific">Paenibacillus agaridevorans</name>
    <dbReference type="NCBI Taxonomy" id="171404"/>
    <lineage>
        <taxon>Bacteria</taxon>
        <taxon>Bacillati</taxon>
        <taxon>Bacillota</taxon>
        <taxon>Bacilli</taxon>
        <taxon>Bacillales</taxon>
        <taxon>Paenibacillaceae</taxon>
        <taxon>Paenibacillus</taxon>
    </lineage>
</organism>
<dbReference type="GO" id="GO:0016491">
    <property type="term" value="F:oxidoreductase activity"/>
    <property type="evidence" value="ECO:0007669"/>
    <property type="project" value="UniProtKB-KW"/>
</dbReference>
<dbReference type="SUPFAM" id="SSF51735">
    <property type="entry name" value="NAD(P)-binding Rossmann-fold domains"/>
    <property type="match status" value="1"/>
</dbReference>
<name>A0A2R5EKW1_9BACL</name>
<dbReference type="NCBIfam" id="NF005559">
    <property type="entry name" value="PRK07231.1"/>
    <property type="match status" value="1"/>
</dbReference>
<dbReference type="PRINTS" id="PR00081">
    <property type="entry name" value="GDHRDH"/>
</dbReference>
<dbReference type="PANTHER" id="PTHR43639">
    <property type="entry name" value="OXIDOREDUCTASE, SHORT-CHAIN DEHYDROGENASE/REDUCTASE FAMILY (AFU_ORTHOLOGUE AFUA_5G02870)"/>
    <property type="match status" value="1"/>
</dbReference>
<dbReference type="CDD" id="cd05233">
    <property type="entry name" value="SDR_c"/>
    <property type="match status" value="1"/>
</dbReference>
<gene>
    <name evidence="3" type="ORF">PAT3040_00092</name>
</gene>
<proteinExistence type="inferred from homology"/>
<evidence type="ECO:0000256" key="2">
    <source>
        <dbReference type="ARBA" id="ARBA00023002"/>
    </source>
</evidence>
<dbReference type="Gene3D" id="3.40.50.720">
    <property type="entry name" value="NAD(P)-binding Rossmann-like Domain"/>
    <property type="match status" value="1"/>
</dbReference>
<dbReference type="PROSITE" id="PS00061">
    <property type="entry name" value="ADH_SHORT"/>
    <property type="match status" value="1"/>
</dbReference>
<dbReference type="Proteomes" id="UP000245202">
    <property type="component" value="Unassembled WGS sequence"/>
</dbReference>
<dbReference type="AlphaFoldDB" id="A0A2R5EKW1"/>
<dbReference type="InterPro" id="IPR002347">
    <property type="entry name" value="SDR_fam"/>
</dbReference>
<reference evidence="3 4" key="1">
    <citation type="submission" date="2017-08" db="EMBL/GenBank/DDBJ databases">
        <title>Substantial Increase in Enzyme Production by Combined Drug-Resistance Mutations in Paenibacillus agaridevorans.</title>
        <authorList>
            <person name="Tanaka Y."/>
            <person name="Funane K."/>
            <person name="Hosaka T."/>
            <person name="Shiwa Y."/>
            <person name="Fujita N."/>
            <person name="Miyazaki T."/>
            <person name="Yoshikawa H."/>
            <person name="Murakami K."/>
            <person name="Kasahara K."/>
            <person name="Inaoka T."/>
            <person name="Hiraga Y."/>
            <person name="Ochi K."/>
        </authorList>
    </citation>
    <scope>NUCLEOTIDE SEQUENCE [LARGE SCALE GENOMIC DNA]</scope>
    <source>
        <strain evidence="3 4">T-3040</strain>
    </source>
</reference>
<dbReference type="PANTHER" id="PTHR43639:SF1">
    <property type="entry name" value="SHORT-CHAIN DEHYDROGENASE_REDUCTASE FAMILY PROTEIN"/>
    <property type="match status" value="1"/>
</dbReference>
<protein>
    <submittedName>
        <fullName evidence="3">Short-chain dehydrogenase</fullName>
    </submittedName>
</protein>
<dbReference type="InterPro" id="IPR020904">
    <property type="entry name" value="Sc_DH/Rdtase_CS"/>
</dbReference>
<comment type="similarity">
    <text evidence="1">Belongs to the short-chain dehydrogenases/reductases (SDR) family.</text>
</comment>
<evidence type="ECO:0000313" key="3">
    <source>
        <dbReference type="EMBL" id="GBG05608.1"/>
    </source>
</evidence>
<sequence>MYRFSNKVAIVTGGGTGIGRETAIRLASEGAKVVTANRSEQNAQTTLARIEQNLGTAMFVPTNVGLSADIRNLINITIEAYGRLDIIVHSAAIESLNNVVDLPEEEWQETINTNLTSAYLLGKYGIPPMITGGGGSIINVASVHAHATLAKHSAYAASKGGILALTKSMAIDFAKQGIRVNAVLPGATATSMLDRWATIEGNNAPNPREDWKDSQPLGRIGEPEEVANLICFLASDEAKFIIGSGLVIDGGMLAEL</sequence>